<sequence>MAFHHNEGRYPFCRASAQIQHHPRRPVEGIIIQPHVSGRPGPSTQHRPTRPNYINPSAHNMLVSGILRLRALQSAFNPRAQPRRFSPFYPSLPPLFPFPPPHSPTRLNPPMMYTDYSTHLNLPAPPIDKVFQSACMWPRWWTTSVPPLDQSTIHSHPATPTFCLPPASTVLIEPGTSDILNYGDVLNMYDTTGDLQQSLCTSPALIGQQPLLQPSSLLSLRQPLPPAATAIEQFNFPPLPPPPGSYPALPFSDKEPPYSFSALAGLAIMSYPQKKATLNEIYSFIASTFPFYKRSQRAWKNSIRNCLYSSDCFMRPRDKGGKNVYWTINSRAKTHILKGSFKAKRKSIATSGKRRKKSAKQLDQESRGYFECFNIVPIPNENTNIYDLFPSVAVKDTPTISVIQYDDATRRDVTSGITK</sequence>
<gene>
    <name evidence="4" type="primary">109580344</name>
</gene>
<accession>A0A1X7VGP4</accession>
<evidence type="ECO:0000256" key="2">
    <source>
        <dbReference type="PROSITE-ProRule" id="PRU00089"/>
    </source>
</evidence>
<dbReference type="PROSITE" id="PS50039">
    <property type="entry name" value="FORK_HEAD_3"/>
    <property type="match status" value="1"/>
</dbReference>
<dbReference type="InParanoid" id="A0A1X7VGP4"/>
<dbReference type="PANTHER" id="PTHR11829">
    <property type="entry name" value="FORKHEAD BOX PROTEIN"/>
    <property type="match status" value="1"/>
</dbReference>
<dbReference type="Gene3D" id="1.10.10.10">
    <property type="entry name" value="Winged helix-like DNA-binding domain superfamily/Winged helix DNA-binding domain"/>
    <property type="match status" value="1"/>
</dbReference>
<dbReference type="eggNOG" id="KOG2294">
    <property type="taxonomic scope" value="Eukaryota"/>
</dbReference>
<dbReference type="GO" id="GO:0009653">
    <property type="term" value="P:anatomical structure morphogenesis"/>
    <property type="evidence" value="ECO:0007669"/>
    <property type="project" value="TreeGrafter"/>
</dbReference>
<dbReference type="GO" id="GO:0000981">
    <property type="term" value="F:DNA-binding transcription factor activity, RNA polymerase II-specific"/>
    <property type="evidence" value="ECO:0007669"/>
    <property type="project" value="TreeGrafter"/>
</dbReference>
<name>A0A1X7VGP4_AMPQE</name>
<dbReference type="SMART" id="SM00339">
    <property type="entry name" value="FH"/>
    <property type="match status" value="1"/>
</dbReference>
<keyword evidence="1 2" id="KW-0238">DNA-binding</keyword>
<dbReference type="InterPro" id="IPR036390">
    <property type="entry name" value="WH_DNA-bd_sf"/>
</dbReference>
<evidence type="ECO:0000313" key="5">
    <source>
        <dbReference type="Proteomes" id="UP000007879"/>
    </source>
</evidence>
<dbReference type="GO" id="GO:0005634">
    <property type="term" value="C:nucleus"/>
    <property type="evidence" value="ECO:0007669"/>
    <property type="project" value="UniProtKB-SubCell"/>
</dbReference>
<dbReference type="KEGG" id="aqu:109580344"/>
<protein>
    <recommendedName>
        <fullName evidence="3">Fork-head domain-containing protein</fullName>
    </recommendedName>
</protein>
<dbReference type="STRING" id="400682.A0A1X7VGP4"/>
<dbReference type="PANTHER" id="PTHR11829:SF343">
    <property type="entry name" value="FORK-HEAD DOMAIN-CONTAINING PROTEIN"/>
    <property type="match status" value="1"/>
</dbReference>
<evidence type="ECO:0000313" key="4">
    <source>
        <dbReference type="EnsemblMetazoa" id="Aqu2.1.39241_001"/>
    </source>
</evidence>
<dbReference type="PRINTS" id="PR00053">
    <property type="entry name" value="FORKHEAD"/>
</dbReference>
<dbReference type="InterPro" id="IPR001766">
    <property type="entry name" value="Fork_head_dom"/>
</dbReference>
<dbReference type="Pfam" id="PF00250">
    <property type="entry name" value="Forkhead"/>
    <property type="match status" value="1"/>
</dbReference>
<dbReference type="EnsemblMetazoa" id="Aqu2.1.39241_001">
    <property type="protein sequence ID" value="Aqu2.1.39241_001"/>
    <property type="gene ID" value="Aqu2.1.39241"/>
</dbReference>
<organism evidence="4">
    <name type="scientific">Amphimedon queenslandica</name>
    <name type="common">Sponge</name>
    <dbReference type="NCBI Taxonomy" id="400682"/>
    <lineage>
        <taxon>Eukaryota</taxon>
        <taxon>Metazoa</taxon>
        <taxon>Porifera</taxon>
        <taxon>Demospongiae</taxon>
        <taxon>Heteroscleromorpha</taxon>
        <taxon>Haplosclerida</taxon>
        <taxon>Niphatidae</taxon>
        <taxon>Amphimedon</taxon>
    </lineage>
</organism>
<dbReference type="GO" id="GO:0000978">
    <property type="term" value="F:RNA polymerase II cis-regulatory region sequence-specific DNA binding"/>
    <property type="evidence" value="ECO:0007669"/>
    <property type="project" value="TreeGrafter"/>
</dbReference>
<dbReference type="GO" id="GO:0030154">
    <property type="term" value="P:cell differentiation"/>
    <property type="evidence" value="ECO:0007669"/>
    <property type="project" value="TreeGrafter"/>
</dbReference>
<reference evidence="5" key="1">
    <citation type="journal article" date="2010" name="Nature">
        <title>The Amphimedon queenslandica genome and the evolution of animal complexity.</title>
        <authorList>
            <person name="Srivastava M."/>
            <person name="Simakov O."/>
            <person name="Chapman J."/>
            <person name="Fahey B."/>
            <person name="Gauthier M.E."/>
            <person name="Mitros T."/>
            <person name="Richards G.S."/>
            <person name="Conaco C."/>
            <person name="Dacre M."/>
            <person name="Hellsten U."/>
            <person name="Larroux C."/>
            <person name="Putnam N.H."/>
            <person name="Stanke M."/>
            <person name="Adamska M."/>
            <person name="Darling A."/>
            <person name="Degnan S.M."/>
            <person name="Oakley T.H."/>
            <person name="Plachetzki D.C."/>
            <person name="Zhai Y."/>
            <person name="Adamski M."/>
            <person name="Calcino A."/>
            <person name="Cummins S.F."/>
            <person name="Goodstein D.M."/>
            <person name="Harris C."/>
            <person name="Jackson D.J."/>
            <person name="Leys S.P."/>
            <person name="Shu S."/>
            <person name="Woodcroft B.J."/>
            <person name="Vervoort M."/>
            <person name="Kosik K.S."/>
            <person name="Manning G."/>
            <person name="Degnan B.M."/>
            <person name="Rokhsar D.S."/>
        </authorList>
    </citation>
    <scope>NUCLEOTIDE SEQUENCE [LARGE SCALE GENOMIC DNA]</scope>
</reference>
<comment type="subcellular location">
    <subcellularLocation>
        <location evidence="2">Nucleus</location>
    </subcellularLocation>
</comment>
<evidence type="ECO:0000259" key="3">
    <source>
        <dbReference type="PROSITE" id="PS50039"/>
    </source>
</evidence>
<dbReference type="Proteomes" id="UP000007879">
    <property type="component" value="Unassembled WGS sequence"/>
</dbReference>
<dbReference type="SUPFAM" id="SSF46785">
    <property type="entry name" value="Winged helix' DNA-binding domain"/>
    <property type="match status" value="1"/>
</dbReference>
<proteinExistence type="predicted"/>
<dbReference type="AlphaFoldDB" id="A0A1X7VGP4"/>
<feature type="domain" description="Fork-head" evidence="3">
    <location>
        <begin position="255"/>
        <end position="347"/>
    </location>
</feature>
<dbReference type="EnsemblMetazoa" id="XM_019993374.1">
    <property type="protein sequence ID" value="XP_019848933.1"/>
    <property type="gene ID" value="LOC109580344"/>
</dbReference>
<keyword evidence="5" id="KW-1185">Reference proteome</keyword>
<dbReference type="InterPro" id="IPR036388">
    <property type="entry name" value="WH-like_DNA-bd_sf"/>
</dbReference>
<dbReference type="CDD" id="cd00059">
    <property type="entry name" value="FH_FOX"/>
    <property type="match status" value="1"/>
</dbReference>
<keyword evidence="2" id="KW-0539">Nucleus</keyword>
<dbReference type="InterPro" id="IPR050211">
    <property type="entry name" value="FOX_domain-containing"/>
</dbReference>
<evidence type="ECO:0000256" key="1">
    <source>
        <dbReference type="ARBA" id="ARBA00023125"/>
    </source>
</evidence>
<dbReference type="OrthoDB" id="10071954at2759"/>
<reference evidence="4" key="2">
    <citation type="submission" date="2017-05" db="UniProtKB">
        <authorList>
            <consortium name="EnsemblMetazoa"/>
        </authorList>
    </citation>
    <scope>IDENTIFICATION</scope>
</reference>
<feature type="DNA-binding region" description="Fork-head" evidence="2">
    <location>
        <begin position="255"/>
        <end position="347"/>
    </location>
</feature>